<protein>
    <submittedName>
        <fullName evidence="10">LOW QUALITY PROTEIN: bombesin receptor-activated protein C6orf89 homolog</fullName>
    </submittedName>
</protein>
<dbReference type="KEGG" id="pcw:110217182"/>
<gene>
    <name evidence="10" type="primary">CUNH6orf89</name>
</gene>
<evidence type="ECO:0000256" key="1">
    <source>
        <dbReference type="ARBA" id="ARBA00004323"/>
    </source>
</evidence>
<evidence type="ECO:0000256" key="2">
    <source>
        <dbReference type="ARBA" id="ARBA00004496"/>
    </source>
</evidence>
<evidence type="ECO:0000256" key="7">
    <source>
        <dbReference type="ARBA" id="ARBA00023034"/>
    </source>
</evidence>
<keyword evidence="5" id="KW-0735">Signal-anchor</keyword>
<keyword evidence="9" id="KW-1185">Reference proteome</keyword>
<name>A0A6P5LHC4_PHACI</name>
<dbReference type="PANTHER" id="PTHR35259">
    <property type="entry name" value="BOMBESIN RECEPTOR-ACTIVATED PROTEIN C6ORF89"/>
    <property type="match status" value="1"/>
</dbReference>
<dbReference type="GO" id="GO:0000139">
    <property type="term" value="C:Golgi membrane"/>
    <property type="evidence" value="ECO:0007669"/>
    <property type="project" value="UniProtKB-SubCell"/>
</dbReference>
<accession>A0A6P5LHC4</accession>
<keyword evidence="4" id="KW-0812">Transmembrane</keyword>
<keyword evidence="10" id="KW-0675">Receptor</keyword>
<dbReference type="AlphaFoldDB" id="A0A6P5LHC4"/>
<evidence type="ECO:0000256" key="8">
    <source>
        <dbReference type="ARBA" id="ARBA00023136"/>
    </source>
</evidence>
<keyword evidence="7" id="KW-0333">Golgi apparatus</keyword>
<keyword evidence="6" id="KW-1133">Transmembrane helix</keyword>
<dbReference type="RefSeq" id="XP_020855051.1">
    <property type="nucleotide sequence ID" value="XM_020999392.1"/>
</dbReference>
<dbReference type="InterPro" id="IPR038757">
    <property type="entry name" value="BRAP"/>
</dbReference>
<keyword evidence="8" id="KW-0472">Membrane</keyword>
<proteinExistence type="predicted"/>
<reference evidence="10" key="1">
    <citation type="submission" date="2025-08" db="UniProtKB">
        <authorList>
            <consortium name="RefSeq"/>
        </authorList>
    </citation>
    <scope>IDENTIFICATION</scope>
    <source>
        <tissue evidence="10">Spleen</tissue>
    </source>
</reference>
<evidence type="ECO:0000256" key="6">
    <source>
        <dbReference type="ARBA" id="ARBA00022989"/>
    </source>
</evidence>
<dbReference type="GeneID" id="110217182"/>
<evidence type="ECO:0000256" key="4">
    <source>
        <dbReference type="ARBA" id="ARBA00022692"/>
    </source>
</evidence>
<sequence>MKDFILEDMDLAANELSIYDKLSETIDLVRQTGHQCGMSEKAIEKFIKQLLEKNEPQRGPPRHPLLMVAYKVLITLGLTLLTAYFVIQPCSPLPPEPVLSGAHTWRSLIHHIRLMSLPIAKKYMVENKEYVPLSDYTEHPSDEGYGECDDWWKTDCNPNNTTIPSNCTGCAVLTGLQVVPLMSQLPSEFDKLQPLLIKTGNILSSKELHLFQCQYPELTEGISEGMLTRWWNCFPHQRFPFNFPWSKPLNRTNILHELFPMFDSLPFPKDSSLKTCFVAHQPPVLGSKMRAVHDLFVIGSGEGIMYLTPPIECRRHCNTVVMQLEPGDVGYASVDYWKISVGPRGTEPLVICDGTTNSEM</sequence>
<evidence type="ECO:0000256" key="3">
    <source>
        <dbReference type="ARBA" id="ARBA00022490"/>
    </source>
</evidence>
<keyword evidence="3" id="KW-0963">Cytoplasm</keyword>
<evidence type="ECO:0000313" key="9">
    <source>
        <dbReference type="Proteomes" id="UP000515140"/>
    </source>
</evidence>
<dbReference type="GO" id="GO:0005730">
    <property type="term" value="C:nucleolus"/>
    <property type="evidence" value="ECO:0007669"/>
    <property type="project" value="TreeGrafter"/>
</dbReference>
<organism evidence="9 10">
    <name type="scientific">Phascolarctos cinereus</name>
    <name type="common">Koala</name>
    <dbReference type="NCBI Taxonomy" id="38626"/>
    <lineage>
        <taxon>Eukaryota</taxon>
        <taxon>Metazoa</taxon>
        <taxon>Chordata</taxon>
        <taxon>Craniata</taxon>
        <taxon>Vertebrata</taxon>
        <taxon>Euteleostomi</taxon>
        <taxon>Mammalia</taxon>
        <taxon>Metatheria</taxon>
        <taxon>Diprotodontia</taxon>
        <taxon>Phascolarctidae</taxon>
        <taxon>Phascolarctos</taxon>
    </lineage>
</organism>
<dbReference type="PANTHER" id="PTHR35259:SF1">
    <property type="entry name" value="BOMBESIN RECEPTOR-ACTIVATED PROTEIN C6ORF89"/>
    <property type="match status" value="1"/>
</dbReference>
<dbReference type="FunCoup" id="A0A6P5LHC4">
    <property type="interactions" value="772"/>
</dbReference>
<dbReference type="CTD" id="103179124"/>
<dbReference type="Proteomes" id="UP000515140">
    <property type="component" value="Unplaced"/>
</dbReference>
<evidence type="ECO:0000256" key="5">
    <source>
        <dbReference type="ARBA" id="ARBA00022968"/>
    </source>
</evidence>
<dbReference type="InParanoid" id="A0A6P5LHC4"/>
<evidence type="ECO:0000313" key="10">
    <source>
        <dbReference type="RefSeq" id="XP_020855051.1"/>
    </source>
</evidence>
<comment type="subcellular location">
    <subcellularLocation>
        <location evidence="2">Cytoplasm</location>
    </subcellularLocation>
    <subcellularLocation>
        <location evidence="1">Golgi apparatus membrane</location>
        <topology evidence="1">Single-pass type II membrane protein</topology>
    </subcellularLocation>
</comment>